<keyword evidence="1" id="KW-0129">CBS domain</keyword>
<proteinExistence type="predicted"/>
<gene>
    <name evidence="3" type="ORF">DRF62_17285</name>
</gene>
<name>A0A3D9BDC6_9FLAO</name>
<dbReference type="SUPFAM" id="SSF53448">
    <property type="entry name" value="Nucleotide-diphospho-sugar transferases"/>
    <property type="match status" value="1"/>
</dbReference>
<organism evidence="3 4">
    <name type="scientific">Chryseobacterium piscium</name>
    <dbReference type="NCBI Taxonomy" id="333702"/>
    <lineage>
        <taxon>Bacteria</taxon>
        <taxon>Pseudomonadati</taxon>
        <taxon>Bacteroidota</taxon>
        <taxon>Flavobacteriia</taxon>
        <taxon>Flavobacteriales</taxon>
        <taxon>Weeksellaceae</taxon>
        <taxon>Chryseobacterium group</taxon>
        <taxon>Chryseobacterium</taxon>
    </lineage>
</organism>
<feature type="domain" description="CBS" evidence="2">
    <location>
        <begin position="1"/>
        <end position="62"/>
    </location>
</feature>
<dbReference type="Proteomes" id="UP000256512">
    <property type="component" value="Unassembled WGS sequence"/>
</dbReference>
<dbReference type="EMBL" id="QNVS01000075">
    <property type="protein sequence ID" value="REC51459.1"/>
    <property type="molecule type" value="Genomic_DNA"/>
</dbReference>
<keyword evidence="4" id="KW-1185">Reference proteome</keyword>
<evidence type="ECO:0000313" key="4">
    <source>
        <dbReference type="Proteomes" id="UP000256512"/>
    </source>
</evidence>
<dbReference type="SUPFAM" id="SSF54631">
    <property type="entry name" value="CBS-domain pair"/>
    <property type="match status" value="1"/>
</dbReference>
<dbReference type="CDD" id="cd06426">
    <property type="entry name" value="NTP_transferase_like_2"/>
    <property type="match status" value="1"/>
</dbReference>
<reference evidence="3 4" key="1">
    <citation type="journal article" date="2006" name="Int. J. Syst. Evol. Microbiol.">
        <title>Chryseobacterium piscium sp. nov., isolated from fish of the South Atlantic Ocean off South Africa.</title>
        <authorList>
            <person name="de Beer H."/>
            <person name="Hugo C.J."/>
            <person name="Jooste P.J."/>
            <person name="Vancanneyt M."/>
            <person name="Coenye T."/>
            <person name="Vandamme P."/>
        </authorList>
    </citation>
    <scope>NUCLEOTIDE SEQUENCE [LARGE SCALE GENOMIC DNA]</scope>
    <source>
        <strain evidence="3 4">CCUG 51923</strain>
    </source>
</reference>
<dbReference type="Gene3D" id="3.90.550.10">
    <property type="entry name" value="Spore Coat Polysaccharide Biosynthesis Protein SpsA, Chain A"/>
    <property type="match status" value="1"/>
</dbReference>
<evidence type="ECO:0000313" key="3">
    <source>
        <dbReference type="EMBL" id="REC51459.1"/>
    </source>
</evidence>
<dbReference type="PANTHER" id="PTHR22572">
    <property type="entry name" value="SUGAR-1-PHOSPHATE GUANYL TRANSFERASE"/>
    <property type="match status" value="1"/>
</dbReference>
<dbReference type="InterPro" id="IPR005835">
    <property type="entry name" value="NTP_transferase_dom"/>
</dbReference>
<dbReference type="InterPro" id="IPR046342">
    <property type="entry name" value="CBS_dom_sf"/>
</dbReference>
<dbReference type="InterPro" id="IPR000644">
    <property type="entry name" value="CBS_dom"/>
</dbReference>
<evidence type="ECO:0000259" key="2">
    <source>
        <dbReference type="PROSITE" id="PS51371"/>
    </source>
</evidence>
<accession>A0A3D9BDC6</accession>
<dbReference type="InterPro" id="IPR050486">
    <property type="entry name" value="Mannose-1P_guanyltransferase"/>
</dbReference>
<dbReference type="Gene3D" id="3.10.580.10">
    <property type="entry name" value="CBS-domain"/>
    <property type="match status" value="1"/>
</dbReference>
<sequence>MINIVEKHIIYFGQSVRDALIKLDEIAPSSILFVTDENNQLLGSLTDGDLRRGFIKGLGFDNKLLDFVQPSPVSIKQNEYDLNQLEKLRKDLLKIIPIINNDNVIVDVLDFSLRKTLIPADAVLMAGGEGKRLRPLTENTPKPLLKVGDKPIIEYNIDRLINFGIKTIDLSINYLGNQLVDYFGSGESKGIDIKYVTEDKPLGTIGSILLVENFYNDDIIVMNSDLLTNIDFADFFKTYKETNADMAVAATSYHVDVPYAVLEVTDGVEVKSLKEKPRYTYYSNAGIYIIKKEILKMIPENQFYDITDLMERVLEMNLKLVTYPINGYWLDVGKHEDFKKAQEDIKHIKL</sequence>
<dbReference type="InterPro" id="IPR029044">
    <property type="entry name" value="Nucleotide-diphossugar_trans"/>
</dbReference>
<dbReference type="Pfam" id="PF00483">
    <property type="entry name" value="NTP_transferase"/>
    <property type="match status" value="1"/>
</dbReference>
<comment type="caution">
    <text evidence="3">The sequence shown here is derived from an EMBL/GenBank/DDBJ whole genome shotgun (WGS) entry which is preliminary data.</text>
</comment>
<dbReference type="RefSeq" id="WP_115951416.1">
    <property type="nucleotide sequence ID" value="NZ_QNVS01000075.1"/>
</dbReference>
<evidence type="ECO:0000256" key="1">
    <source>
        <dbReference type="PROSITE-ProRule" id="PRU00703"/>
    </source>
</evidence>
<dbReference type="AlphaFoldDB" id="A0A3D9BDC6"/>
<dbReference type="GO" id="GO:0016740">
    <property type="term" value="F:transferase activity"/>
    <property type="evidence" value="ECO:0007669"/>
    <property type="project" value="UniProtKB-KW"/>
</dbReference>
<protein>
    <submittedName>
        <fullName evidence="3">Nucleotidyltransferase</fullName>
    </submittedName>
</protein>
<keyword evidence="3" id="KW-0808">Transferase</keyword>
<dbReference type="PROSITE" id="PS51371">
    <property type="entry name" value="CBS"/>
    <property type="match status" value="1"/>
</dbReference>